<gene>
    <name evidence="1" type="ORF">Cyrtocomes_00852</name>
</gene>
<keyword evidence="2" id="KW-1185">Reference proteome</keyword>
<dbReference type="Proteomes" id="UP001293791">
    <property type="component" value="Unassembled WGS sequence"/>
</dbReference>
<dbReference type="EMBL" id="JARGYT010000052">
    <property type="protein sequence ID" value="MDZ5762468.1"/>
    <property type="molecule type" value="Genomic_DNA"/>
</dbReference>
<reference evidence="1 2" key="1">
    <citation type="submission" date="2023-02" db="EMBL/GenBank/DDBJ databases">
        <title>Host association and intracellularity evolved multiple times independently in the Rickettsiales.</title>
        <authorList>
            <person name="Castelli M."/>
            <person name="Nardi T."/>
            <person name="Gammuto L."/>
            <person name="Bellinzona G."/>
            <person name="Sabaneyeva E."/>
            <person name="Potekhin A."/>
            <person name="Serra V."/>
            <person name="Petroni G."/>
            <person name="Sassera D."/>
        </authorList>
    </citation>
    <scope>NUCLEOTIDE SEQUENCE [LARGE SCALE GENOMIC DNA]</scope>
    <source>
        <strain evidence="1 2">BOD18</strain>
    </source>
</reference>
<protein>
    <submittedName>
        <fullName evidence="1">Uncharacterized protein</fullName>
    </submittedName>
</protein>
<sequence>MQRILDEVIYKRGDKDLSGYMGISKLSCLKCYTVEFLPPTAYINIAGTKTYHTLWVQPNFIGIKEDDFIIAIEQQRNKIIAITDRVIVYDMPPFEDAAKEKDASSNMQDKPVVWSSMVKSGTPLSKDWWQKN</sequence>
<proteinExistence type="predicted"/>
<dbReference type="RefSeq" id="WP_322497935.1">
    <property type="nucleotide sequence ID" value="NZ_JARGYT010000052.1"/>
</dbReference>
<name>A0ABU5L8L9_9RICK</name>
<organism evidence="1 2">
    <name type="scientific">Candidatus Cyrtobacter comes</name>
    <dbReference type="NCBI Taxonomy" id="675776"/>
    <lineage>
        <taxon>Bacteria</taxon>
        <taxon>Pseudomonadati</taxon>
        <taxon>Pseudomonadota</taxon>
        <taxon>Alphaproteobacteria</taxon>
        <taxon>Rickettsiales</taxon>
        <taxon>Candidatus Midichloriaceae</taxon>
        <taxon>Candidatus Cyrtobacter</taxon>
    </lineage>
</organism>
<accession>A0ABU5L8L9</accession>
<comment type="caution">
    <text evidence="1">The sequence shown here is derived from an EMBL/GenBank/DDBJ whole genome shotgun (WGS) entry which is preliminary data.</text>
</comment>
<evidence type="ECO:0000313" key="1">
    <source>
        <dbReference type="EMBL" id="MDZ5762468.1"/>
    </source>
</evidence>
<evidence type="ECO:0000313" key="2">
    <source>
        <dbReference type="Proteomes" id="UP001293791"/>
    </source>
</evidence>